<keyword evidence="1" id="KW-1133">Transmembrane helix</keyword>
<keyword evidence="3" id="KW-1185">Reference proteome</keyword>
<gene>
    <name evidence="2" type="ORF">URODEC1_LOCUS52800</name>
</gene>
<protein>
    <recommendedName>
        <fullName evidence="4">Secreted protein</fullName>
    </recommendedName>
</protein>
<name>A0ABC9ACK0_9POAL</name>
<reference evidence="2" key="1">
    <citation type="submission" date="2024-10" db="EMBL/GenBank/DDBJ databases">
        <authorList>
            <person name="Ryan C."/>
        </authorList>
    </citation>
    <scope>NUCLEOTIDE SEQUENCE [LARGE SCALE GENOMIC DNA]</scope>
</reference>
<dbReference type="AlphaFoldDB" id="A0ABC9ACK0"/>
<dbReference type="Proteomes" id="UP001497457">
    <property type="component" value="Chromosome 20rd"/>
</dbReference>
<evidence type="ECO:0000313" key="3">
    <source>
        <dbReference type="Proteomes" id="UP001497457"/>
    </source>
</evidence>
<evidence type="ECO:0008006" key="4">
    <source>
        <dbReference type="Google" id="ProtNLM"/>
    </source>
</evidence>
<keyword evidence="1" id="KW-0812">Transmembrane</keyword>
<accession>A0ABC9ACK0</accession>
<sequence length="104" mass="11248">MSDDAWITLLLVGAVLVAVALCLVIGCCRRSREECDGGVHDMSAHGATVEPGPHAWWHVRSGRRPDDGNICCSSSTDSDQSLSTAQQMYAPSSMYLQSRLHTVD</sequence>
<keyword evidence="1" id="KW-0472">Membrane</keyword>
<feature type="transmembrane region" description="Helical" evidence="1">
    <location>
        <begin position="6"/>
        <end position="28"/>
    </location>
</feature>
<organism evidence="2 3">
    <name type="scientific">Urochloa decumbens</name>
    <dbReference type="NCBI Taxonomy" id="240449"/>
    <lineage>
        <taxon>Eukaryota</taxon>
        <taxon>Viridiplantae</taxon>
        <taxon>Streptophyta</taxon>
        <taxon>Embryophyta</taxon>
        <taxon>Tracheophyta</taxon>
        <taxon>Spermatophyta</taxon>
        <taxon>Magnoliopsida</taxon>
        <taxon>Liliopsida</taxon>
        <taxon>Poales</taxon>
        <taxon>Poaceae</taxon>
        <taxon>PACMAD clade</taxon>
        <taxon>Panicoideae</taxon>
        <taxon>Panicodae</taxon>
        <taxon>Paniceae</taxon>
        <taxon>Melinidinae</taxon>
        <taxon>Urochloa</taxon>
    </lineage>
</organism>
<proteinExistence type="predicted"/>
<dbReference type="EMBL" id="OZ075130">
    <property type="protein sequence ID" value="CAL4974902.1"/>
    <property type="molecule type" value="Genomic_DNA"/>
</dbReference>
<evidence type="ECO:0000313" key="2">
    <source>
        <dbReference type="EMBL" id="CAL4974902.1"/>
    </source>
</evidence>
<evidence type="ECO:0000256" key="1">
    <source>
        <dbReference type="SAM" id="Phobius"/>
    </source>
</evidence>